<accession>A0A318T7M8</accession>
<keyword evidence="2" id="KW-0964">Secreted</keyword>
<dbReference type="AlphaFoldDB" id="A0A318T7M8"/>
<dbReference type="GO" id="GO:0005576">
    <property type="term" value="C:extracellular region"/>
    <property type="evidence" value="ECO:0007669"/>
    <property type="project" value="UniProtKB-SubCell"/>
</dbReference>
<dbReference type="Proteomes" id="UP000248311">
    <property type="component" value="Unassembled WGS sequence"/>
</dbReference>
<dbReference type="PANTHER" id="PTHR38340">
    <property type="entry name" value="S-LAYER PROTEIN"/>
    <property type="match status" value="1"/>
</dbReference>
<dbReference type="InterPro" id="IPR050557">
    <property type="entry name" value="RTX_toxin/Mannuronan_C5-epim"/>
</dbReference>
<dbReference type="PRINTS" id="PR00313">
    <property type="entry name" value="CABNDNGRPT"/>
</dbReference>
<dbReference type="EMBL" id="QJTE01000002">
    <property type="protein sequence ID" value="PYE84398.1"/>
    <property type="molecule type" value="Genomic_DNA"/>
</dbReference>
<comment type="subcellular location">
    <subcellularLocation>
        <location evidence="1">Secreted</location>
    </subcellularLocation>
</comment>
<dbReference type="PANTHER" id="PTHR38340:SF1">
    <property type="entry name" value="S-LAYER PROTEIN"/>
    <property type="match status" value="1"/>
</dbReference>
<dbReference type="RefSeq" id="WP_220032294.1">
    <property type="nucleotide sequence ID" value="NZ_QJTE01000002.1"/>
</dbReference>
<gene>
    <name evidence="3" type="ORF">DFP88_102197</name>
</gene>
<keyword evidence="4" id="KW-1185">Reference proteome</keyword>
<evidence type="ECO:0000256" key="1">
    <source>
        <dbReference type="ARBA" id="ARBA00004613"/>
    </source>
</evidence>
<reference evidence="3 4" key="1">
    <citation type="submission" date="2018-06" db="EMBL/GenBank/DDBJ databases">
        <title>Genomic Encyclopedia of Type Strains, Phase III (KMG-III): the genomes of soil and plant-associated and newly described type strains.</title>
        <authorList>
            <person name="Whitman W."/>
        </authorList>
    </citation>
    <scope>NUCLEOTIDE SEQUENCE [LARGE SCALE GENOMIC DNA]</scope>
    <source>
        <strain evidence="3 4">CECT 9025</strain>
    </source>
</reference>
<dbReference type="GO" id="GO:0005509">
    <property type="term" value="F:calcium ion binding"/>
    <property type="evidence" value="ECO:0007669"/>
    <property type="project" value="InterPro"/>
</dbReference>
<dbReference type="InterPro" id="IPR001343">
    <property type="entry name" value="Hemolysn_Ca-bd"/>
</dbReference>
<protein>
    <submittedName>
        <fullName evidence="3">Hemolysin type calcium-binding protein</fullName>
    </submittedName>
</protein>
<dbReference type="SUPFAM" id="SSF51120">
    <property type="entry name" value="beta-Roll"/>
    <property type="match status" value="2"/>
</dbReference>
<evidence type="ECO:0000313" key="3">
    <source>
        <dbReference type="EMBL" id="PYE84398.1"/>
    </source>
</evidence>
<dbReference type="Pfam" id="PF00353">
    <property type="entry name" value="HemolysinCabind"/>
    <property type="match status" value="3"/>
</dbReference>
<comment type="caution">
    <text evidence="3">The sequence shown here is derived from an EMBL/GenBank/DDBJ whole genome shotgun (WGS) entry which is preliminary data.</text>
</comment>
<proteinExistence type="predicted"/>
<name>A0A318T7M8_9RHOB</name>
<dbReference type="InterPro" id="IPR011049">
    <property type="entry name" value="Serralysin-like_metalloprot_C"/>
</dbReference>
<dbReference type="Gene3D" id="2.60.40.2700">
    <property type="match status" value="2"/>
</dbReference>
<evidence type="ECO:0000313" key="4">
    <source>
        <dbReference type="Proteomes" id="UP000248311"/>
    </source>
</evidence>
<sequence>MASATFDISALNLVEGRDGFFTVEAEGTYETLSVSLLVANGLGAADFSLRQVSSATVETNGYKRESANYSYSALADGLAEGTERAQLQVTLDGQVYDTIALSITDNRPATGAVGIAGTAAQGQLLQAQNQSLGDPEGLQSIAWSWTRDGAVIAGAQGQSYRLTQADVGKAIAARATITDNLGETSTVTSDPTRDVTNVNDSPRGAVTIQGNAAIDETLKADLSGLSDADGLGTPRYQWLADGEAIAGATAATLLLDETLVSSRISLQVAYTDGYGTQENVTSAATAAVAAGLTLTGTPQADRLQGGNGGDVISGLAGNDQLFGGNGDDRLYGGGGDDRLLGEAGDDRLEGGDGRDMLNGGDGDDMIFGGSSAADLRDVIYGGAGNDVIDAGYGNDLIMGGAGADSMAGGYGADTVIGNEGADILTGAAFGDLLYGGDGFDFLNGGFGSDRLNGGAGPDRFYHAGVAGHGNDWIQDYAATDGDRLVWGGDPAATAEQFQINLAQTANAGGAAQEAFVIYKPTGQIIWALVDGGAQQDIRLQIGADVFDLA</sequence>
<dbReference type="PROSITE" id="PS00330">
    <property type="entry name" value="HEMOLYSIN_CALCIUM"/>
    <property type="match status" value="6"/>
</dbReference>
<dbReference type="Gene3D" id="2.150.10.10">
    <property type="entry name" value="Serralysin-like metalloprotease, C-terminal"/>
    <property type="match status" value="3"/>
</dbReference>
<organism evidence="3 4">
    <name type="scientific">Pseudoroseicyclus aestuarii</name>
    <dbReference type="NCBI Taxonomy" id="1795041"/>
    <lineage>
        <taxon>Bacteria</taxon>
        <taxon>Pseudomonadati</taxon>
        <taxon>Pseudomonadota</taxon>
        <taxon>Alphaproteobacteria</taxon>
        <taxon>Rhodobacterales</taxon>
        <taxon>Paracoccaceae</taxon>
        <taxon>Pseudoroseicyclus</taxon>
    </lineage>
</organism>
<dbReference type="InterPro" id="IPR018511">
    <property type="entry name" value="Hemolysin-typ_Ca-bd_CS"/>
</dbReference>
<evidence type="ECO:0000256" key="2">
    <source>
        <dbReference type="ARBA" id="ARBA00022525"/>
    </source>
</evidence>